<dbReference type="InterPro" id="IPR045851">
    <property type="entry name" value="AMP-bd_C_sf"/>
</dbReference>
<sequence length="600" mass="65597">MGSIFARAQGEYRNFTGTVRMFMRLIPILKRPRRTIGDQIADLARRHGDREALIQGQTVLTFADLDARANAYARWAMAQGIVKGDVVALHMGNRPEFMVAWIGLARAGAVVALINTNQVGAGLAHSYRIVAPKAIVLGAEMAHAFATARDQLDPCPPVWIEGGKANGRDLGAALDAMSPALLSAAERPDLTIDDLCLYIYTSGTTGLPKAASISHYRVLAIMNGFSAVMGARKSDRMYVTLPLYHSSGGLLAAGAALTVGGATIIRTQFSASAFWSDIVRHEATMFQYIGELCRFLLNAPESNHERAHKIRLCCGNGLRPDIWEDFQRRFALPRIIEFYGATEGNVVLVNHDGKVGSVGRIPFWARPLFHTEVIRFDMDSGEPVRGPDGRCQICDPDEVGEVIGEVRRGTTAPTSRFDGYADKRATSSKVLRDVFAKDDTWFRTGDLMRRDAAGYFYFIDRIGDTFRWKGENVSTTEVAGAMSAYPGVAHVIVYGVAVPGHDGRAGMAAIVSDSSGVDLAGMPDFLAARLPAYARPRFVRVRPEMDITSTFKQRKFNLVADGFDPTKGGDPVYFSNTDGGEFRQMTRQHCDDIGSGKIKL</sequence>
<dbReference type="InterPro" id="IPR000873">
    <property type="entry name" value="AMP-dep_synth/lig_dom"/>
</dbReference>
<evidence type="ECO:0000259" key="14">
    <source>
        <dbReference type="Pfam" id="PF00501"/>
    </source>
</evidence>
<dbReference type="GO" id="GO:0004467">
    <property type="term" value="F:long-chain fatty acid-CoA ligase activity"/>
    <property type="evidence" value="ECO:0007669"/>
    <property type="project" value="UniProtKB-EC"/>
</dbReference>
<evidence type="ECO:0000256" key="5">
    <source>
        <dbReference type="ARBA" id="ARBA00022598"/>
    </source>
</evidence>
<keyword evidence="7" id="KW-0547">Nucleotide-binding</keyword>
<dbReference type="AlphaFoldDB" id="A0A3B0U1I2"/>
<dbReference type="Gene3D" id="3.40.50.12780">
    <property type="entry name" value="N-terminal domain of ligase-like"/>
    <property type="match status" value="1"/>
</dbReference>
<dbReference type="InterPro" id="IPR025110">
    <property type="entry name" value="AMP-bd_C"/>
</dbReference>
<accession>A0A3B0U1I2</accession>
<dbReference type="GO" id="GO:0044539">
    <property type="term" value="P:long-chain fatty acid import into cell"/>
    <property type="evidence" value="ECO:0007669"/>
    <property type="project" value="TreeGrafter"/>
</dbReference>
<proteinExistence type="inferred from homology"/>
<dbReference type="EC" id="6.2.1.3" evidence="16"/>
<keyword evidence="6" id="KW-0812">Transmembrane</keyword>
<evidence type="ECO:0000256" key="8">
    <source>
        <dbReference type="ARBA" id="ARBA00022840"/>
    </source>
</evidence>
<dbReference type="PANTHER" id="PTHR43107:SF15">
    <property type="entry name" value="FATTY ACID TRANSPORT PROTEIN 3, ISOFORM A"/>
    <property type="match status" value="1"/>
</dbReference>
<comment type="similarity">
    <text evidence="2">Belongs to the ATP-dependent AMP-binding enzyme family.</text>
</comment>
<feature type="domain" description="AMP-binding enzyme C-terminal" evidence="15">
    <location>
        <begin position="478"/>
        <end position="552"/>
    </location>
</feature>
<evidence type="ECO:0000256" key="12">
    <source>
        <dbReference type="ARBA" id="ARBA00023140"/>
    </source>
</evidence>
<evidence type="ECO:0000256" key="7">
    <source>
        <dbReference type="ARBA" id="ARBA00022741"/>
    </source>
</evidence>
<evidence type="ECO:0000313" key="16">
    <source>
        <dbReference type="EMBL" id="VAW13256.1"/>
    </source>
</evidence>
<evidence type="ECO:0000256" key="1">
    <source>
        <dbReference type="ARBA" id="ARBA00004651"/>
    </source>
</evidence>
<evidence type="ECO:0000256" key="4">
    <source>
        <dbReference type="ARBA" id="ARBA00022475"/>
    </source>
</evidence>
<evidence type="ECO:0000256" key="3">
    <source>
        <dbReference type="ARBA" id="ARBA00022448"/>
    </source>
</evidence>
<reference evidence="16" key="1">
    <citation type="submission" date="2018-06" db="EMBL/GenBank/DDBJ databases">
        <authorList>
            <person name="Zhirakovskaya E."/>
        </authorList>
    </citation>
    <scope>NUCLEOTIDE SEQUENCE</scope>
</reference>
<dbReference type="InterPro" id="IPR020845">
    <property type="entry name" value="AMP-binding_CS"/>
</dbReference>
<evidence type="ECO:0000256" key="9">
    <source>
        <dbReference type="ARBA" id="ARBA00022989"/>
    </source>
</evidence>
<evidence type="ECO:0000256" key="11">
    <source>
        <dbReference type="ARBA" id="ARBA00023136"/>
    </source>
</evidence>
<keyword evidence="4" id="KW-1003">Cell membrane</keyword>
<dbReference type="GO" id="GO:0005524">
    <property type="term" value="F:ATP binding"/>
    <property type="evidence" value="ECO:0007669"/>
    <property type="project" value="UniProtKB-KW"/>
</dbReference>
<keyword evidence="11" id="KW-0472">Membrane</keyword>
<dbReference type="FunFam" id="3.40.50.12780:FF:000019">
    <property type="entry name" value="Long-chain fatty acid transporter"/>
    <property type="match status" value="1"/>
</dbReference>
<dbReference type="InterPro" id="IPR042099">
    <property type="entry name" value="ANL_N_sf"/>
</dbReference>
<keyword evidence="10" id="KW-0445">Lipid transport</keyword>
<evidence type="ECO:0000256" key="10">
    <source>
        <dbReference type="ARBA" id="ARBA00023055"/>
    </source>
</evidence>
<keyword evidence="8" id="KW-0067">ATP-binding</keyword>
<dbReference type="NCBIfam" id="NF006134">
    <property type="entry name" value="PRK08279.1"/>
    <property type="match status" value="1"/>
</dbReference>
<dbReference type="PROSITE" id="PS00455">
    <property type="entry name" value="AMP_BINDING"/>
    <property type="match status" value="1"/>
</dbReference>
<gene>
    <name evidence="16" type="ORF">MNBD_ALPHA09-846</name>
</gene>
<evidence type="ECO:0000256" key="13">
    <source>
        <dbReference type="ARBA" id="ARBA00046271"/>
    </source>
</evidence>
<dbReference type="GO" id="GO:0005324">
    <property type="term" value="F:long-chain fatty acid transmembrane transporter activity"/>
    <property type="evidence" value="ECO:0007669"/>
    <property type="project" value="TreeGrafter"/>
</dbReference>
<keyword evidence="5 16" id="KW-0436">Ligase</keyword>
<dbReference type="EMBL" id="UOEM01000060">
    <property type="protein sequence ID" value="VAW13256.1"/>
    <property type="molecule type" value="Genomic_DNA"/>
</dbReference>
<dbReference type="SUPFAM" id="SSF56801">
    <property type="entry name" value="Acetyl-CoA synthetase-like"/>
    <property type="match status" value="1"/>
</dbReference>
<name>A0A3B0U1I2_9ZZZZ</name>
<dbReference type="GO" id="GO:0005778">
    <property type="term" value="C:peroxisomal membrane"/>
    <property type="evidence" value="ECO:0007669"/>
    <property type="project" value="UniProtKB-SubCell"/>
</dbReference>
<organism evidence="16">
    <name type="scientific">hydrothermal vent metagenome</name>
    <dbReference type="NCBI Taxonomy" id="652676"/>
    <lineage>
        <taxon>unclassified sequences</taxon>
        <taxon>metagenomes</taxon>
        <taxon>ecological metagenomes</taxon>
    </lineage>
</organism>
<keyword evidence="12" id="KW-0576">Peroxisome</keyword>
<dbReference type="GO" id="GO:0005886">
    <property type="term" value="C:plasma membrane"/>
    <property type="evidence" value="ECO:0007669"/>
    <property type="project" value="UniProtKB-SubCell"/>
</dbReference>
<protein>
    <submittedName>
        <fullName evidence="16">Long-chain-fatty-acid--CoA ligase</fullName>
        <ecNumber evidence="16">6.2.1.3</ecNumber>
    </submittedName>
</protein>
<evidence type="ECO:0000256" key="6">
    <source>
        <dbReference type="ARBA" id="ARBA00022692"/>
    </source>
</evidence>
<dbReference type="PANTHER" id="PTHR43107">
    <property type="entry name" value="LONG-CHAIN FATTY ACID TRANSPORT PROTEIN"/>
    <property type="match status" value="1"/>
</dbReference>
<evidence type="ECO:0000256" key="2">
    <source>
        <dbReference type="ARBA" id="ARBA00006432"/>
    </source>
</evidence>
<dbReference type="Pfam" id="PF13193">
    <property type="entry name" value="AMP-binding_C"/>
    <property type="match status" value="1"/>
</dbReference>
<evidence type="ECO:0000259" key="15">
    <source>
        <dbReference type="Pfam" id="PF13193"/>
    </source>
</evidence>
<feature type="domain" description="AMP-dependent synthetase/ligase" evidence="14">
    <location>
        <begin position="44"/>
        <end position="396"/>
    </location>
</feature>
<keyword evidence="3" id="KW-0813">Transport</keyword>
<dbReference type="FunFam" id="3.30.300.30:FF:000002">
    <property type="entry name" value="Long-chain fatty acid transport protein 1"/>
    <property type="match status" value="1"/>
</dbReference>
<dbReference type="Pfam" id="PF00501">
    <property type="entry name" value="AMP-binding"/>
    <property type="match status" value="1"/>
</dbReference>
<keyword evidence="9" id="KW-1133">Transmembrane helix</keyword>
<dbReference type="Gene3D" id="3.30.300.30">
    <property type="match status" value="1"/>
</dbReference>
<comment type="subcellular location">
    <subcellularLocation>
        <location evidence="1">Cell membrane</location>
        <topology evidence="1">Multi-pass membrane protein</topology>
    </subcellularLocation>
    <subcellularLocation>
        <location evidence="13">Peroxisome membrane</location>
    </subcellularLocation>
</comment>